<keyword evidence="1" id="KW-0808">Transferase</keyword>
<dbReference type="Pfam" id="PF04672">
    <property type="entry name" value="Methyltransf_19"/>
    <property type="match status" value="1"/>
</dbReference>
<name>A0ABW3ENT9_9ACTN</name>
<keyword evidence="2" id="KW-1185">Reference proteome</keyword>
<dbReference type="PIRSF" id="PIRSF017393">
    <property type="entry name" value="MTase_SAV2177"/>
    <property type="match status" value="1"/>
</dbReference>
<dbReference type="SUPFAM" id="SSF53335">
    <property type="entry name" value="S-adenosyl-L-methionine-dependent methyltransferases"/>
    <property type="match status" value="1"/>
</dbReference>
<protein>
    <submittedName>
        <fullName evidence="1">SAM-dependent methyltransferase</fullName>
        <ecNumber evidence="1">2.1.1.-</ecNumber>
    </submittedName>
</protein>
<evidence type="ECO:0000313" key="2">
    <source>
        <dbReference type="Proteomes" id="UP001596972"/>
    </source>
</evidence>
<gene>
    <name evidence="1" type="ORF">ACFQ11_09445</name>
</gene>
<dbReference type="GO" id="GO:0032259">
    <property type="term" value="P:methylation"/>
    <property type="evidence" value="ECO:0007669"/>
    <property type="project" value="UniProtKB-KW"/>
</dbReference>
<proteinExistence type="predicted"/>
<dbReference type="RefSeq" id="WP_378297612.1">
    <property type="nucleotide sequence ID" value="NZ_JBHTJA010000012.1"/>
</dbReference>
<accession>A0ABW3ENT9</accession>
<comment type="caution">
    <text evidence="1">The sequence shown here is derived from an EMBL/GenBank/DDBJ whole genome shotgun (WGS) entry which is preliminary data.</text>
</comment>
<dbReference type="EC" id="2.1.1.-" evidence="1"/>
<dbReference type="InterPro" id="IPR006764">
    <property type="entry name" value="SAM_dep_MeTrfase_SAV2177_type"/>
</dbReference>
<sequence>MKIDTRHRGMEHLVNDIPGIDTTVPSSARITNYWLGGKDNYPIDREVGDAIARVHPDIVTMARHDRAFIGRSVRYLAGEAGVRQFLDIGTGLPTQDNTHEVAQRVAPDSRIVYVDNDPMVLAHARALLTSTPAGETAYIDADLRDPDAIIEKARETLDFSAPIAVMLIGILQHIVDDAEAESIVRRLIEPLPSGSHFVLVHDTADFHGQSVLDAMETFMAEGGLPICARDHAQMERLMDGLDLVDPGIVSTSRWRVGLDSPWGEAENVAQYSAVGRKP</sequence>
<dbReference type="Proteomes" id="UP001596972">
    <property type="component" value="Unassembled WGS sequence"/>
</dbReference>
<dbReference type="GO" id="GO:0008168">
    <property type="term" value="F:methyltransferase activity"/>
    <property type="evidence" value="ECO:0007669"/>
    <property type="project" value="UniProtKB-KW"/>
</dbReference>
<reference evidence="2" key="1">
    <citation type="journal article" date="2019" name="Int. J. Syst. Evol. Microbiol.">
        <title>The Global Catalogue of Microorganisms (GCM) 10K type strain sequencing project: providing services to taxonomists for standard genome sequencing and annotation.</title>
        <authorList>
            <consortium name="The Broad Institute Genomics Platform"/>
            <consortium name="The Broad Institute Genome Sequencing Center for Infectious Disease"/>
            <person name="Wu L."/>
            <person name="Ma J."/>
        </authorList>
    </citation>
    <scope>NUCLEOTIDE SEQUENCE [LARGE SCALE GENOMIC DNA]</scope>
    <source>
        <strain evidence="2">JCM 31202</strain>
    </source>
</reference>
<evidence type="ECO:0000313" key="1">
    <source>
        <dbReference type="EMBL" id="MFD0900613.1"/>
    </source>
</evidence>
<dbReference type="EMBL" id="JBHTJA010000012">
    <property type="protein sequence ID" value="MFD0900613.1"/>
    <property type="molecule type" value="Genomic_DNA"/>
</dbReference>
<organism evidence="1 2">
    <name type="scientific">Actinomadura sediminis</name>
    <dbReference type="NCBI Taxonomy" id="1038904"/>
    <lineage>
        <taxon>Bacteria</taxon>
        <taxon>Bacillati</taxon>
        <taxon>Actinomycetota</taxon>
        <taxon>Actinomycetes</taxon>
        <taxon>Streptosporangiales</taxon>
        <taxon>Thermomonosporaceae</taxon>
        <taxon>Actinomadura</taxon>
    </lineage>
</organism>
<dbReference type="InterPro" id="IPR029063">
    <property type="entry name" value="SAM-dependent_MTases_sf"/>
</dbReference>
<keyword evidence="1" id="KW-0489">Methyltransferase</keyword>
<dbReference type="Gene3D" id="3.40.50.150">
    <property type="entry name" value="Vaccinia Virus protein VP39"/>
    <property type="match status" value="1"/>
</dbReference>